<proteinExistence type="predicted"/>
<sequence length="89" mass="9415">MSPTECGGCGGRLDDIEGTVAAQVQMFDTPPVKLQVIEYRMVKVACPGSRRTTRAATPASLAGSCCYGPNVRAATALLACNGHMHHPRR</sequence>
<name>A0A917ZEK2_9ACTN</name>
<evidence type="ECO:0000259" key="1">
    <source>
        <dbReference type="Pfam" id="PF13005"/>
    </source>
</evidence>
<evidence type="ECO:0000313" key="2">
    <source>
        <dbReference type="EMBL" id="GGO81383.1"/>
    </source>
</evidence>
<dbReference type="RefSeq" id="WP_189128536.1">
    <property type="nucleotide sequence ID" value="NZ_BMNH01000036.1"/>
</dbReference>
<keyword evidence="3" id="KW-1185">Reference proteome</keyword>
<protein>
    <recommendedName>
        <fullName evidence="1">Transposase IS66 zinc-finger binding domain-containing protein</fullName>
    </recommendedName>
</protein>
<feature type="domain" description="Transposase IS66 zinc-finger binding" evidence="1">
    <location>
        <begin position="3"/>
        <end position="47"/>
    </location>
</feature>
<evidence type="ECO:0000313" key="3">
    <source>
        <dbReference type="Proteomes" id="UP000646523"/>
    </source>
</evidence>
<accession>A0A917ZEK2</accession>
<comment type="caution">
    <text evidence="2">The sequence shown here is derived from an EMBL/GenBank/DDBJ whole genome shotgun (WGS) entry which is preliminary data.</text>
</comment>
<dbReference type="Pfam" id="PF13005">
    <property type="entry name" value="zf-IS66"/>
    <property type="match status" value="1"/>
</dbReference>
<organism evidence="2 3">
    <name type="scientific">Nonomuraea cavernae</name>
    <dbReference type="NCBI Taxonomy" id="2045107"/>
    <lineage>
        <taxon>Bacteria</taxon>
        <taxon>Bacillati</taxon>
        <taxon>Actinomycetota</taxon>
        <taxon>Actinomycetes</taxon>
        <taxon>Streptosporangiales</taxon>
        <taxon>Streptosporangiaceae</taxon>
        <taxon>Nonomuraea</taxon>
    </lineage>
</organism>
<reference evidence="2" key="2">
    <citation type="submission" date="2020-09" db="EMBL/GenBank/DDBJ databases">
        <authorList>
            <person name="Sun Q."/>
            <person name="Zhou Y."/>
        </authorList>
    </citation>
    <scope>NUCLEOTIDE SEQUENCE</scope>
    <source>
        <strain evidence="2">CGMCC 4.7368</strain>
    </source>
</reference>
<dbReference type="AlphaFoldDB" id="A0A917ZEK2"/>
<dbReference type="EMBL" id="BMNH01000036">
    <property type="protein sequence ID" value="GGO81383.1"/>
    <property type="molecule type" value="Genomic_DNA"/>
</dbReference>
<dbReference type="Proteomes" id="UP000646523">
    <property type="component" value="Unassembled WGS sequence"/>
</dbReference>
<dbReference type="InterPro" id="IPR024474">
    <property type="entry name" value="Znf_dom_IS66"/>
</dbReference>
<reference evidence="2" key="1">
    <citation type="journal article" date="2014" name="Int. J. Syst. Evol. Microbiol.">
        <title>Complete genome sequence of Corynebacterium casei LMG S-19264T (=DSM 44701T), isolated from a smear-ripened cheese.</title>
        <authorList>
            <consortium name="US DOE Joint Genome Institute (JGI-PGF)"/>
            <person name="Walter F."/>
            <person name="Albersmeier A."/>
            <person name="Kalinowski J."/>
            <person name="Ruckert C."/>
        </authorList>
    </citation>
    <scope>NUCLEOTIDE SEQUENCE</scope>
    <source>
        <strain evidence="2">CGMCC 4.7368</strain>
    </source>
</reference>
<gene>
    <name evidence="2" type="ORF">GCM10012289_70230</name>
</gene>